<sequence>MHKTLSVSFLNKEGKMSRHFSLYTVVILLPAIFFLSAESDHSPPFSCDPSNPSTKSLPFCNTQLPISSRAKDLVSRLTLDEKVQQLVNTADAVPRLNISAYEWWSEALHGVSRHGKGVTFNGTVTAATMFPQVILAAASFDSQLWYRIAQAIGDEARAVFNVGQAKGMTFWAPNINIFRDPRWGRGQETPGEDPFVAGEYAVAYVRGIQGDSFGGGQLRDGHLKASACCKHYTAHDLDNWNGVTRYVFDAIVSKQDLADTYQPPFRACVEQGQASGIMCAYNRVNGVPSCADYDLLTKTARQQWGFQGYIASDCDAVAIIHDQQGYAKEPEDAVADVLKAGMDVNCGGYLKKYTTSAVAKKKVSELDIDRALENLFSVRMRLGLFNGDPRNLQYGDIDPSQVCSQNHLDLALEAAKFGIVLLKNDVGLLPFSRAGTKSLAVIGPNANDSGVFLGNYEGLPCKKITILEALEQYYVSSTKYHQGCDFVNCTSAFIDEAVETAKQADDVVLVMGLDQTLEREKHDRVELGLPGKQESLVISVAEAAKRPVVLVLLCGGPVDVSFAKENPKVGSILWAGYPGEAGGVAVAQTLFGDHNPGGRLPVTWYPKDFVKVPMTDMRMRADPSTGYPGRTYRFYNGPKVYEFGHGLSYTNYSYKFVSVSQNTLFLNNSLHENTVRQSGSVPFVPVAELGTQSCNRMMFSTKVRVKNPGEMPGKHPVLLFVRIENAGRGKAMKQLVGFRSVSLSPGETKEIAFVVNPCRDLSYADEDGVMLIAEGKLYLVVGDEEYPVNVVV</sequence>
<dbReference type="InterPro" id="IPR002772">
    <property type="entry name" value="Glyco_hydro_3_C"/>
</dbReference>
<dbReference type="GO" id="GO:0005576">
    <property type="term" value="C:extracellular region"/>
    <property type="evidence" value="ECO:0007669"/>
    <property type="project" value="UniProtKB-SubCell"/>
</dbReference>
<accession>A0A6I9T1T1</accession>
<evidence type="ECO:0000256" key="8">
    <source>
        <dbReference type="SAM" id="Phobius"/>
    </source>
</evidence>
<dbReference type="SUPFAM" id="SSF51445">
    <property type="entry name" value="(Trans)glycosidases"/>
    <property type="match status" value="1"/>
</dbReference>
<keyword evidence="10" id="KW-1185">Reference proteome</keyword>
<dbReference type="InterPro" id="IPR044993">
    <property type="entry name" value="BXL"/>
</dbReference>
<dbReference type="AlphaFoldDB" id="A0A6I9T1T1"/>
<dbReference type="InterPro" id="IPR026891">
    <property type="entry name" value="Fn3-like"/>
</dbReference>
<dbReference type="Pfam" id="PF00933">
    <property type="entry name" value="Glyco_hydro_3"/>
    <property type="match status" value="1"/>
</dbReference>
<keyword evidence="3" id="KW-0964">Secreted</keyword>
<dbReference type="FunFam" id="3.20.20.300:FF:000004">
    <property type="entry name" value="probable beta-D-xylosidase 7"/>
    <property type="match status" value="1"/>
</dbReference>
<dbReference type="GO" id="GO:0031222">
    <property type="term" value="P:arabinan catabolic process"/>
    <property type="evidence" value="ECO:0007669"/>
    <property type="project" value="TreeGrafter"/>
</dbReference>
<evidence type="ECO:0000256" key="3">
    <source>
        <dbReference type="ARBA" id="ARBA00022525"/>
    </source>
</evidence>
<keyword evidence="8" id="KW-0812">Transmembrane</keyword>
<feature type="transmembrane region" description="Helical" evidence="8">
    <location>
        <begin position="20"/>
        <end position="37"/>
    </location>
</feature>
<evidence type="ECO:0000313" key="10">
    <source>
        <dbReference type="Proteomes" id="UP000504604"/>
    </source>
</evidence>
<keyword evidence="7" id="KW-0326">Glycosidase</keyword>
<evidence type="ECO:0000259" key="9">
    <source>
        <dbReference type="SMART" id="SM01217"/>
    </source>
</evidence>
<dbReference type="InParanoid" id="A0A6I9T1T1"/>
<proteinExistence type="inferred from homology"/>
<dbReference type="InterPro" id="IPR017853">
    <property type="entry name" value="GH"/>
</dbReference>
<keyword evidence="4" id="KW-0732">Signal</keyword>
<keyword evidence="6" id="KW-0325">Glycoprotein</keyword>
<evidence type="ECO:0000256" key="1">
    <source>
        <dbReference type="ARBA" id="ARBA00004613"/>
    </source>
</evidence>
<evidence type="ECO:0000256" key="4">
    <source>
        <dbReference type="ARBA" id="ARBA00022729"/>
    </source>
</evidence>
<reference evidence="11" key="1">
    <citation type="submission" date="2025-08" db="UniProtKB">
        <authorList>
            <consortium name="RefSeq"/>
        </authorList>
    </citation>
    <scope>IDENTIFICATION</scope>
</reference>
<dbReference type="Pfam" id="PF14310">
    <property type="entry name" value="Fn3-like"/>
    <property type="match status" value="1"/>
</dbReference>
<dbReference type="PANTHER" id="PTHR42721:SF3">
    <property type="entry name" value="BETA-D-XYLOSIDASE 5-RELATED"/>
    <property type="match status" value="1"/>
</dbReference>
<dbReference type="KEGG" id="sind:105158940"/>
<dbReference type="OrthoDB" id="47059at2759"/>
<dbReference type="Gene3D" id="2.60.40.10">
    <property type="entry name" value="Immunoglobulins"/>
    <property type="match status" value="1"/>
</dbReference>
<comment type="subcellular location">
    <subcellularLocation>
        <location evidence="1">Secreted</location>
    </subcellularLocation>
</comment>
<dbReference type="GeneID" id="105158940"/>
<dbReference type="GO" id="GO:0009505">
    <property type="term" value="C:plant-type cell wall"/>
    <property type="evidence" value="ECO:0007669"/>
    <property type="project" value="TreeGrafter"/>
</dbReference>
<dbReference type="PANTHER" id="PTHR42721">
    <property type="entry name" value="SUGAR HYDROLASE-RELATED"/>
    <property type="match status" value="1"/>
</dbReference>
<dbReference type="InterPro" id="IPR001764">
    <property type="entry name" value="Glyco_hydro_3_N"/>
</dbReference>
<dbReference type="RefSeq" id="XP_011074159.1">
    <property type="nucleotide sequence ID" value="XM_011075857.2"/>
</dbReference>
<dbReference type="SUPFAM" id="SSF52279">
    <property type="entry name" value="Beta-D-glucan exohydrolase, C-terminal domain"/>
    <property type="match status" value="1"/>
</dbReference>
<dbReference type="GO" id="GO:0009044">
    <property type="term" value="F:xylan 1,4-beta-xylosidase activity"/>
    <property type="evidence" value="ECO:0007669"/>
    <property type="project" value="InterPro"/>
</dbReference>
<feature type="domain" description="Fibronectin type III-like" evidence="9">
    <location>
        <begin position="715"/>
        <end position="785"/>
    </location>
</feature>
<dbReference type="Gene3D" id="3.40.50.1700">
    <property type="entry name" value="Glycoside hydrolase family 3 C-terminal domain"/>
    <property type="match status" value="1"/>
</dbReference>
<keyword evidence="5" id="KW-0378">Hydrolase</keyword>
<evidence type="ECO:0000256" key="6">
    <source>
        <dbReference type="ARBA" id="ARBA00023180"/>
    </source>
</evidence>
<evidence type="ECO:0000313" key="11">
    <source>
        <dbReference type="RefSeq" id="XP_011074159.1"/>
    </source>
</evidence>
<name>A0A6I9T1T1_SESIN</name>
<evidence type="ECO:0000256" key="7">
    <source>
        <dbReference type="ARBA" id="ARBA00023295"/>
    </source>
</evidence>
<organism evidence="10 11">
    <name type="scientific">Sesamum indicum</name>
    <name type="common">Oriental sesame</name>
    <name type="synonym">Sesamum orientale</name>
    <dbReference type="NCBI Taxonomy" id="4182"/>
    <lineage>
        <taxon>Eukaryota</taxon>
        <taxon>Viridiplantae</taxon>
        <taxon>Streptophyta</taxon>
        <taxon>Embryophyta</taxon>
        <taxon>Tracheophyta</taxon>
        <taxon>Spermatophyta</taxon>
        <taxon>Magnoliopsida</taxon>
        <taxon>eudicotyledons</taxon>
        <taxon>Gunneridae</taxon>
        <taxon>Pentapetalae</taxon>
        <taxon>asterids</taxon>
        <taxon>lamiids</taxon>
        <taxon>Lamiales</taxon>
        <taxon>Pedaliaceae</taxon>
        <taxon>Sesamum</taxon>
    </lineage>
</organism>
<dbReference type="InterPro" id="IPR036962">
    <property type="entry name" value="Glyco_hydro_3_N_sf"/>
</dbReference>
<dbReference type="FunFam" id="3.40.50.1700:FF:000001">
    <property type="entry name" value="probable beta-D-xylosidase 2"/>
    <property type="match status" value="1"/>
</dbReference>
<dbReference type="Gene3D" id="3.20.20.300">
    <property type="entry name" value="Glycoside hydrolase, family 3, N-terminal domain"/>
    <property type="match status" value="1"/>
</dbReference>
<comment type="similarity">
    <text evidence="2">Belongs to the glycosyl hydrolase 3 family.</text>
</comment>
<dbReference type="PRINTS" id="PR00133">
    <property type="entry name" value="GLHYDRLASE3"/>
</dbReference>
<dbReference type="InterPro" id="IPR013783">
    <property type="entry name" value="Ig-like_fold"/>
</dbReference>
<dbReference type="GO" id="GO:0046556">
    <property type="term" value="F:alpha-L-arabinofuranosidase activity"/>
    <property type="evidence" value="ECO:0007669"/>
    <property type="project" value="TreeGrafter"/>
</dbReference>
<keyword evidence="8" id="KW-1133">Transmembrane helix</keyword>
<dbReference type="InterPro" id="IPR036881">
    <property type="entry name" value="Glyco_hydro_3_C_sf"/>
</dbReference>
<gene>
    <name evidence="11" type="primary">LOC105158940</name>
</gene>
<keyword evidence="8" id="KW-0472">Membrane</keyword>
<evidence type="ECO:0000256" key="2">
    <source>
        <dbReference type="ARBA" id="ARBA00005336"/>
    </source>
</evidence>
<dbReference type="SMART" id="SM01217">
    <property type="entry name" value="Fn3_like"/>
    <property type="match status" value="1"/>
</dbReference>
<dbReference type="Proteomes" id="UP000504604">
    <property type="component" value="Linkage group LG3"/>
</dbReference>
<dbReference type="GO" id="GO:0045493">
    <property type="term" value="P:xylan catabolic process"/>
    <property type="evidence" value="ECO:0007669"/>
    <property type="project" value="InterPro"/>
</dbReference>
<evidence type="ECO:0000256" key="5">
    <source>
        <dbReference type="ARBA" id="ARBA00022801"/>
    </source>
</evidence>
<protein>
    <submittedName>
        <fullName evidence="11">Probable beta-D-xylosidase 7</fullName>
    </submittedName>
</protein>
<dbReference type="Pfam" id="PF01915">
    <property type="entry name" value="Glyco_hydro_3_C"/>
    <property type="match status" value="1"/>
</dbReference>